<dbReference type="Pfam" id="PF00172">
    <property type="entry name" value="Zn_clus"/>
    <property type="match status" value="1"/>
</dbReference>
<evidence type="ECO:0000256" key="2">
    <source>
        <dbReference type="ARBA" id="ARBA00023242"/>
    </source>
</evidence>
<feature type="compositionally biased region" description="Polar residues" evidence="3">
    <location>
        <begin position="872"/>
        <end position="883"/>
    </location>
</feature>
<organism evidence="5 6">
    <name type="scientific">Psilocybe cf. subviscida</name>
    <dbReference type="NCBI Taxonomy" id="2480587"/>
    <lineage>
        <taxon>Eukaryota</taxon>
        <taxon>Fungi</taxon>
        <taxon>Dikarya</taxon>
        <taxon>Basidiomycota</taxon>
        <taxon>Agaricomycotina</taxon>
        <taxon>Agaricomycetes</taxon>
        <taxon>Agaricomycetidae</taxon>
        <taxon>Agaricales</taxon>
        <taxon>Agaricineae</taxon>
        <taxon>Strophariaceae</taxon>
        <taxon>Psilocybe</taxon>
    </lineage>
</organism>
<dbReference type="InterPro" id="IPR050987">
    <property type="entry name" value="AtrR-like"/>
</dbReference>
<dbReference type="SMART" id="SM00066">
    <property type="entry name" value="GAL4"/>
    <property type="match status" value="1"/>
</dbReference>
<gene>
    <name evidence="5" type="ORF">D9619_002009</name>
</gene>
<dbReference type="PANTHER" id="PTHR46910:SF38">
    <property type="entry name" value="ZN(2)-C6 FUNGAL-TYPE DOMAIN-CONTAINING PROTEIN"/>
    <property type="match status" value="1"/>
</dbReference>
<dbReference type="CDD" id="cd00067">
    <property type="entry name" value="GAL4"/>
    <property type="match status" value="1"/>
</dbReference>
<evidence type="ECO:0000313" key="5">
    <source>
        <dbReference type="EMBL" id="KAF5321532.1"/>
    </source>
</evidence>
<feature type="compositionally biased region" description="Low complexity" evidence="3">
    <location>
        <begin position="884"/>
        <end position="897"/>
    </location>
</feature>
<protein>
    <recommendedName>
        <fullName evidence="4">Zn(2)-C6 fungal-type domain-containing protein</fullName>
    </recommendedName>
</protein>
<dbReference type="Pfam" id="PF04082">
    <property type="entry name" value="Fungal_trans"/>
    <property type="match status" value="1"/>
</dbReference>
<dbReference type="InterPro" id="IPR007219">
    <property type="entry name" value="XnlR_reg_dom"/>
</dbReference>
<feature type="domain" description="Zn(2)-C6 fungal-type" evidence="4">
    <location>
        <begin position="32"/>
        <end position="65"/>
    </location>
</feature>
<accession>A0A8H5BG39</accession>
<evidence type="ECO:0000256" key="3">
    <source>
        <dbReference type="SAM" id="MobiDB-lite"/>
    </source>
</evidence>
<feature type="compositionally biased region" description="Polar residues" evidence="3">
    <location>
        <begin position="118"/>
        <end position="129"/>
    </location>
</feature>
<feature type="region of interest" description="Disordered" evidence="3">
    <location>
        <begin position="871"/>
        <end position="900"/>
    </location>
</feature>
<dbReference type="InterPro" id="IPR001138">
    <property type="entry name" value="Zn2Cys6_DnaBD"/>
</dbReference>
<feature type="compositionally biased region" description="Low complexity" evidence="3">
    <location>
        <begin position="130"/>
        <end position="168"/>
    </location>
</feature>
<dbReference type="GO" id="GO:0006351">
    <property type="term" value="P:DNA-templated transcription"/>
    <property type="evidence" value="ECO:0007669"/>
    <property type="project" value="InterPro"/>
</dbReference>
<dbReference type="SMART" id="SM00906">
    <property type="entry name" value="Fungal_trans"/>
    <property type="match status" value="1"/>
</dbReference>
<feature type="region of interest" description="Disordered" evidence="3">
    <location>
        <begin position="1"/>
        <end position="29"/>
    </location>
</feature>
<dbReference type="PANTHER" id="PTHR46910">
    <property type="entry name" value="TRANSCRIPTION FACTOR PDR1"/>
    <property type="match status" value="1"/>
</dbReference>
<dbReference type="GO" id="GO:0008270">
    <property type="term" value="F:zinc ion binding"/>
    <property type="evidence" value="ECO:0007669"/>
    <property type="project" value="InterPro"/>
</dbReference>
<feature type="compositionally biased region" description="Polar residues" evidence="3">
    <location>
        <begin position="169"/>
        <end position="182"/>
    </location>
</feature>
<dbReference type="PROSITE" id="PS50048">
    <property type="entry name" value="ZN2_CY6_FUNGAL_2"/>
    <property type="match status" value="1"/>
</dbReference>
<dbReference type="AlphaFoldDB" id="A0A8H5BG39"/>
<keyword evidence="6" id="KW-1185">Reference proteome</keyword>
<evidence type="ECO:0000313" key="6">
    <source>
        <dbReference type="Proteomes" id="UP000567179"/>
    </source>
</evidence>
<feature type="compositionally biased region" description="Basic and acidic residues" evidence="3">
    <location>
        <begin position="1"/>
        <end position="23"/>
    </location>
</feature>
<dbReference type="PROSITE" id="PS00463">
    <property type="entry name" value="ZN2_CY6_FUNGAL_1"/>
    <property type="match status" value="1"/>
</dbReference>
<dbReference type="InterPro" id="IPR036864">
    <property type="entry name" value="Zn2-C6_fun-type_DNA-bd_sf"/>
</dbReference>
<name>A0A8H5BG39_9AGAR</name>
<evidence type="ECO:0000259" key="4">
    <source>
        <dbReference type="PROSITE" id="PS50048"/>
    </source>
</evidence>
<reference evidence="5 6" key="1">
    <citation type="journal article" date="2020" name="ISME J.">
        <title>Uncovering the hidden diversity of litter-decomposition mechanisms in mushroom-forming fungi.</title>
        <authorList>
            <person name="Floudas D."/>
            <person name="Bentzer J."/>
            <person name="Ahren D."/>
            <person name="Johansson T."/>
            <person name="Persson P."/>
            <person name="Tunlid A."/>
        </authorList>
    </citation>
    <scope>NUCLEOTIDE SEQUENCE [LARGE SCALE GENOMIC DNA]</scope>
    <source>
        <strain evidence="5 6">CBS 101986</strain>
    </source>
</reference>
<dbReference type="SUPFAM" id="SSF57701">
    <property type="entry name" value="Zn2/Cys6 DNA-binding domain"/>
    <property type="match status" value="1"/>
</dbReference>
<feature type="region of interest" description="Disordered" evidence="3">
    <location>
        <begin position="118"/>
        <end position="193"/>
    </location>
</feature>
<feature type="compositionally biased region" description="Acidic residues" evidence="3">
    <location>
        <begin position="183"/>
        <end position="193"/>
    </location>
</feature>
<dbReference type="OrthoDB" id="4456959at2759"/>
<keyword evidence="1" id="KW-0479">Metal-binding</keyword>
<dbReference type="GO" id="GO:0003677">
    <property type="term" value="F:DNA binding"/>
    <property type="evidence" value="ECO:0007669"/>
    <property type="project" value="InterPro"/>
</dbReference>
<comment type="caution">
    <text evidence="5">The sequence shown here is derived from an EMBL/GenBank/DDBJ whole genome shotgun (WGS) entry which is preliminary data.</text>
</comment>
<dbReference type="GO" id="GO:0000981">
    <property type="term" value="F:DNA-binding transcription factor activity, RNA polymerase II-specific"/>
    <property type="evidence" value="ECO:0007669"/>
    <property type="project" value="InterPro"/>
</dbReference>
<dbReference type="EMBL" id="JAACJJ010000028">
    <property type="protein sequence ID" value="KAF5321532.1"/>
    <property type="molecule type" value="Genomic_DNA"/>
</dbReference>
<keyword evidence="2" id="KW-0539">Nucleus</keyword>
<sequence length="929" mass="103442">MENHTETSPDLKDSKDFDEDEHKPKRRRLHGACDGCRKKKIKCDSAETQPHRCTNCRASKTECTHDIPRQPKKSETQAAYISSLEETIEKMRRLLHAVYTEKDLQLLLEKPLDELPHTQTTQSLSTHAQSPGRSGSVPGSSPAASASASISTPSSMSSVKLPKVSSLSQEITHLSQLTSEGTSSEDDDDEDDPEDFAHLELAEHLKELSIDALDDRFFGRSSGFMFFKEAATLRGQLAGVPQASDNRKFRRPMYWDIRPWELDYDALPSHPPLYDYPDEDLLRSLVFIYFEKFNPLFPLLHKPTFTRMLADGRHMRDQDFGMVVLMVCAIASRYSHDPRVFSAGVSDRDKGLSSGWKYFRQVPMHRKSLLYRAGLFDLQYYVLATMYLVGTSIPQNSWNIVGILVRYLLEMGGHRRKPHSQKPSAEDELMKRVFWCVLYLDRLTSSFLGRPCLIQDEDYDIDFPIECDDEYWDPPSGNPDDAFKQPPGKPSYITAFVCSLKIVQILGLSLRTLYATKKAKALSGMVGAEWEQRIVAELDSSLNKWKDSVPGFLQWDPEREDSTFFHQSVSIYATFYYVLIQIHRPFLMKKTPLSLPSLAMCTNAARSCARILEVSLTRGMRVGPTLILAAFASGTVIVLNLWGIRHSGLLGDAAKETVNLQKCINVLKECEKKWHVAGRSCDMLKEVASLEEYNEVAALPKRRREDPHLQHTTLNTTYAQPQSAYSLQSATQAAGSGTGIRSPLDTANQVSMTHSMAITPVASMTGATSFSPLTQEPAAAAPMTMPMQSMPVYSYNPAPNPLATDWDLGNLLMMQMGYSHYEPPNFSVGQGVAGQQAHGAAAQMQQAFGLNQSASNSPLPQQGDVSRVPLQQAATTDVQPSGQSSSSPENTSASPESFGNTEDLLSLFSDVPMAFSLEEWDAYLASIGS</sequence>
<dbReference type="Gene3D" id="4.10.240.10">
    <property type="entry name" value="Zn(2)-C6 fungal-type DNA-binding domain"/>
    <property type="match status" value="1"/>
</dbReference>
<dbReference type="Proteomes" id="UP000567179">
    <property type="component" value="Unassembled WGS sequence"/>
</dbReference>
<dbReference type="CDD" id="cd12148">
    <property type="entry name" value="fungal_TF_MHR"/>
    <property type="match status" value="1"/>
</dbReference>
<evidence type="ECO:0000256" key="1">
    <source>
        <dbReference type="ARBA" id="ARBA00022723"/>
    </source>
</evidence>
<proteinExistence type="predicted"/>